<evidence type="ECO:0000256" key="2">
    <source>
        <dbReference type="ARBA" id="ARBA00022980"/>
    </source>
</evidence>
<evidence type="ECO:0000256" key="5">
    <source>
        <dbReference type="ARBA" id="ARBA00035477"/>
    </source>
</evidence>
<evidence type="ECO:0000256" key="6">
    <source>
        <dbReference type="SAM" id="MobiDB-lite"/>
    </source>
</evidence>
<dbReference type="GO" id="GO:0006412">
    <property type="term" value="P:translation"/>
    <property type="evidence" value="ECO:0007669"/>
    <property type="project" value="InterPro"/>
</dbReference>
<evidence type="ECO:0000256" key="4">
    <source>
        <dbReference type="ARBA" id="ARBA00035175"/>
    </source>
</evidence>
<dbReference type="Pfam" id="PF01016">
    <property type="entry name" value="Ribosomal_L27"/>
    <property type="match status" value="1"/>
</dbReference>
<dbReference type="AlphaFoldDB" id="A0A376KKD2"/>
<keyword evidence="3" id="KW-0687">Ribonucleoprotein</keyword>
<evidence type="ECO:0000256" key="1">
    <source>
        <dbReference type="ARBA" id="ARBA00010797"/>
    </source>
</evidence>
<dbReference type="PANTHER" id="PTHR15893:SF0">
    <property type="entry name" value="LARGE RIBOSOMAL SUBUNIT PROTEIN BL27M"/>
    <property type="match status" value="1"/>
</dbReference>
<dbReference type="GO" id="GO:0003735">
    <property type="term" value="F:structural constituent of ribosome"/>
    <property type="evidence" value="ECO:0007669"/>
    <property type="project" value="InterPro"/>
</dbReference>
<dbReference type="SUPFAM" id="SSF110324">
    <property type="entry name" value="Ribosomal L27 protein-like"/>
    <property type="match status" value="1"/>
</dbReference>
<evidence type="ECO:0000313" key="7">
    <source>
        <dbReference type="EMBL" id="STE83203.1"/>
    </source>
</evidence>
<dbReference type="EMBL" id="UFZQ01000001">
    <property type="protein sequence ID" value="STE83203.1"/>
    <property type="molecule type" value="Genomic_DNA"/>
</dbReference>
<proteinExistence type="inferred from homology"/>
<organism evidence="7 8">
    <name type="scientific">Escherichia coli</name>
    <dbReference type="NCBI Taxonomy" id="562"/>
    <lineage>
        <taxon>Bacteria</taxon>
        <taxon>Pseudomonadati</taxon>
        <taxon>Pseudomonadota</taxon>
        <taxon>Gammaproteobacteria</taxon>
        <taxon>Enterobacterales</taxon>
        <taxon>Enterobacteriaceae</taxon>
        <taxon>Escherichia</taxon>
    </lineage>
</organism>
<reference evidence="7 8" key="1">
    <citation type="submission" date="2018-06" db="EMBL/GenBank/DDBJ databases">
        <authorList>
            <consortium name="Pathogen Informatics"/>
            <person name="Doyle S."/>
        </authorList>
    </citation>
    <scope>NUCLEOTIDE SEQUENCE [LARGE SCALE GENOMIC DNA]</scope>
    <source>
        <strain evidence="7 8">NCTC10418</strain>
    </source>
</reference>
<gene>
    <name evidence="7" type="primary">rpmA</name>
    <name evidence="7" type="ORF">NCTC10418_00845</name>
</gene>
<comment type="similarity">
    <text evidence="1">Belongs to the bacterial ribosomal protein bL27 family.</text>
</comment>
<dbReference type="GO" id="GO:0022625">
    <property type="term" value="C:cytosolic large ribosomal subunit"/>
    <property type="evidence" value="ECO:0007669"/>
    <property type="project" value="TreeGrafter"/>
</dbReference>
<dbReference type="Proteomes" id="UP000255460">
    <property type="component" value="Unassembled WGS sequence"/>
</dbReference>
<evidence type="ECO:0000313" key="8">
    <source>
        <dbReference type="Proteomes" id="UP000255460"/>
    </source>
</evidence>
<protein>
    <recommendedName>
        <fullName evidence="4">Large ribosomal subunit protein bL27</fullName>
    </recommendedName>
    <alternativeName>
        <fullName evidence="5">50S ribosomal protein L27</fullName>
    </alternativeName>
</protein>
<name>A0A376KKD2_ECOLX</name>
<dbReference type="Gene3D" id="2.40.50.100">
    <property type="match status" value="1"/>
</dbReference>
<accession>A0A376KKD2</accession>
<dbReference type="InterPro" id="IPR001684">
    <property type="entry name" value="Ribosomal_bL27"/>
</dbReference>
<dbReference type="PANTHER" id="PTHR15893">
    <property type="entry name" value="RIBOSOMAL PROTEIN L27"/>
    <property type="match status" value="1"/>
</dbReference>
<dbReference type="PRINTS" id="PR00063">
    <property type="entry name" value="RIBOSOMALL27"/>
</dbReference>
<sequence>MAHKKAGGSTRNGRDSEAKRLGVKRFGGESVLAGSIIVRQRGTQIPRWR</sequence>
<evidence type="ECO:0000256" key="3">
    <source>
        <dbReference type="ARBA" id="ARBA00023274"/>
    </source>
</evidence>
<keyword evidence="2 7" id="KW-0689">Ribosomal protein</keyword>
<feature type="region of interest" description="Disordered" evidence="6">
    <location>
        <begin position="1"/>
        <end position="21"/>
    </location>
</feature>